<name>A0A220U9Y1_9MICO</name>
<evidence type="ECO:0000313" key="1">
    <source>
        <dbReference type="EMBL" id="ASK64948.1"/>
    </source>
</evidence>
<evidence type="ECO:0000313" key="2">
    <source>
        <dbReference type="Proteomes" id="UP000198398"/>
    </source>
</evidence>
<dbReference type="Proteomes" id="UP000198398">
    <property type="component" value="Chromosome"/>
</dbReference>
<proteinExistence type="predicted"/>
<dbReference type="KEGG" id="brv:CFK39_02865"/>
<reference evidence="2" key="1">
    <citation type="submission" date="2017-07" db="EMBL/GenBank/DDBJ databases">
        <title>Brachybacterium sp. VR2415.</title>
        <authorList>
            <person name="Tak E.J."/>
            <person name="Bae J.-W."/>
        </authorList>
    </citation>
    <scope>NUCLEOTIDE SEQUENCE [LARGE SCALE GENOMIC DNA]</scope>
    <source>
        <strain evidence="2">VR2415</strain>
    </source>
</reference>
<dbReference type="Pfam" id="PF13692">
    <property type="entry name" value="Glyco_trans_1_4"/>
    <property type="match status" value="1"/>
</dbReference>
<protein>
    <recommendedName>
        <fullName evidence="3">Glycosyl transferase</fullName>
    </recommendedName>
</protein>
<dbReference type="Gene3D" id="3.40.50.2000">
    <property type="entry name" value="Glycogen Phosphorylase B"/>
    <property type="match status" value="1"/>
</dbReference>
<accession>A0A220U9Y1</accession>
<dbReference type="AlphaFoldDB" id="A0A220U9Y1"/>
<dbReference type="PANTHER" id="PTHR12526:SF636">
    <property type="entry name" value="BLL3647 PROTEIN"/>
    <property type="match status" value="1"/>
</dbReference>
<dbReference type="SUPFAM" id="SSF53756">
    <property type="entry name" value="UDP-Glycosyltransferase/glycogen phosphorylase"/>
    <property type="match status" value="1"/>
</dbReference>
<dbReference type="PANTHER" id="PTHR12526">
    <property type="entry name" value="GLYCOSYLTRANSFERASE"/>
    <property type="match status" value="1"/>
</dbReference>
<evidence type="ECO:0008006" key="3">
    <source>
        <dbReference type="Google" id="ProtNLM"/>
    </source>
</evidence>
<dbReference type="EMBL" id="CP022316">
    <property type="protein sequence ID" value="ASK64948.1"/>
    <property type="molecule type" value="Genomic_DNA"/>
</dbReference>
<organism evidence="1 2">
    <name type="scientific">Brachybacterium avium</name>
    <dbReference type="NCBI Taxonomy" id="2017485"/>
    <lineage>
        <taxon>Bacteria</taxon>
        <taxon>Bacillati</taxon>
        <taxon>Actinomycetota</taxon>
        <taxon>Actinomycetes</taxon>
        <taxon>Micrococcales</taxon>
        <taxon>Dermabacteraceae</taxon>
        <taxon>Brachybacterium</taxon>
    </lineage>
</organism>
<sequence>MLPTSSPCVRACTPSAPSRPCSRVRARGAWSVRTDPPAVRDRPRRLVERVIRVGSRLARRLPGAIGGRGTYFSAQQRLTADPHRADWPRDVETLLALADRDLARGRTDASLRWYDKALRISFDPSLHQAGGSPLAADPETFLEPLRSSETGALMLGAPVPAASVPVRPAPRERGGKRTRLLVIAQENWTFIRPVLDALRGTGRFEVREIEVDDLAGPGFPDRERILRGRYDLVVSGRRMPTPPEMAEAYDWADVALVEWSHHVLTWVTLLDRAPRKLMARLHRFEAFTPFPLLHDHARIDRMLYVSPPVWNLLRSAVPAFADVEGVQVGNLLARGLGPTPGPDRDRHLLVQVGWLREVKDVLFSLEVLARLRTHDPRYRLRLIGPGLPAASSADGAYRRRVRRRLEELGPEAVQQLGRRDDVPALLAGSGVILSSSRHEGTHESVMEGLAAGCPAVIRDWPDAADYGGPGTLYDSGWVVADVQAAVQRVLELSVPERYAEESHRARRFALAHRDPEILVAAYERALTEDSAAA</sequence>
<dbReference type="GO" id="GO:0016757">
    <property type="term" value="F:glycosyltransferase activity"/>
    <property type="evidence" value="ECO:0007669"/>
    <property type="project" value="TreeGrafter"/>
</dbReference>
<keyword evidence="2" id="KW-1185">Reference proteome</keyword>
<gene>
    <name evidence="1" type="ORF">CFK39_02865</name>
</gene>